<organism evidence="1">
    <name type="scientific">Arundo donax</name>
    <name type="common">Giant reed</name>
    <name type="synonym">Donax arundinaceus</name>
    <dbReference type="NCBI Taxonomy" id="35708"/>
    <lineage>
        <taxon>Eukaryota</taxon>
        <taxon>Viridiplantae</taxon>
        <taxon>Streptophyta</taxon>
        <taxon>Embryophyta</taxon>
        <taxon>Tracheophyta</taxon>
        <taxon>Spermatophyta</taxon>
        <taxon>Magnoliopsida</taxon>
        <taxon>Liliopsida</taxon>
        <taxon>Poales</taxon>
        <taxon>Poaceae</taxon>
        <taxon>PACMAD clade</taxon>
        <taxon>Arundinoideae</taxon>
        <taxon>Arundineae</taxon>
        <taxon>Arundo</taxon>
    </lineage>
</organism>
<proteinExistence type="predicted"/>
<name>A0A0A9FYJ4_ARUDO</name>
<reference evidence="1" key="1">
    <citation type="submission" date="2014-09" db="EMBL/GenBank/DDBJ databases">
        <authorList>
            <person name="Magalhaes I.L.F."/>
            <person name="Oliveira U."/>
            <person name="Santos F.R."/>
            <person name="Vidigal T.H.D.A."/>
            <person name="Brescovit A.D."/>
            <person name="Santos A.J."/>
        </authorList>
    </citation>
    <scope>NUCLEOTIDE SEQUENCE</scope>
    <source>
        <tissue evidence="1">Shoot tissue taken approximately 20 cm above the soil surface</tissue>
    </source>
</reference>
<dbReference type="EMBL" id="GBRH01180559">
    <property type="protein sequence ID" value="JAE17337.1"/>
    <property type="molecule type" value="Transcribed_RNA"/>
</dbReference>
<accession>A0A0A9FYJ4</accession>
<reference evidence="1" key="2">
    <citation type="journal article" date="2015" name="Data Brief">
        <title>Shoot transcriptome of the giant reed, Arundo donax.</title>
        <authorList>
            <person name="Barrero R.A."/>
            <person name="Guerrero F.D."/>
            <person name="Moolhuijzen P."/>
            <person name="Goolsby J.A."/>
            <person name="Tidwell J."/>
            <person name="Bellgard S.E."/>
            <person name="Bellgard M.I."/>
        </authorList>
    </citation>
    <scope>NUCLEOTIDE SEQUENCE</scope>
    <source>
        <tissue evidence="1">Shoot tissue taken approximately 20 cm above the soil surface</tissue>
    </source>
</reference>
<dbReference type="AlphaFoldDB" id="A0A0A9FYJ4"/>
<sequence length="29" mass="3055">MDPTADDAVPKKVSDTASLPRPLHCGCTK</sequence>
<evidence type="ECO:0000313" key="1">
    <source>
        <dbReference type="EMBL" id="JAE17337.1"/>
    </source>
</evidence>
<protein>
    <submittedName>
        <fullName evidence="1">Uncharacterized protein</fullName>
    </submittedName>
</protein>